<protein>
    <submittedName>
        <fullName evidence="2">Uncharacterized protein</fullName>
    </submittedName>
</protein>
<evidence type="ECO:0000256" key="1">
    <source>
        <dbReference type="SAM" id="MobiDB-lite"/>
    </source>
</evidence>
<dbReference type="Proteomes" id="UP001054837">
    <property type="component" value="Unassembled WGS sequence"/>
</dbReference>
<comment type="caution">
    <text evidence="2">The sequence shown here is derived from an EMBL/GenBank/DDBJ whole genome shotgun (WGS) entry which is preliminary data.</text>
</comment>
<dbReference type="EMBL" id="BPLQ01003760">
    <property type="protein sequence ID" value="GIY02876.1"/>
    <property type="molecule type" value="Genomic_DNA"/>
</dbReference>
<name>A0AAV4Q413_9ARAC</name>
<reference evidence="2 3" key="1">
    <citation type="submission" date="2021-06" db="EMBL/GenBank/DDBJ databases">
        <title>Caerostris darwini draft genome.</title>
        <authorList>
            <person name="Kono N."/>
            <person name="Arakawa K."/>
        </authorList>
    </citation>
    <scope>NUCLEOTIDE SEQUENCE [LARGE SCALE GENOMIC DNA]</scope>
</reference>
<keyword evidence="3" id="KW-1185">Reference proteome</keyword>
<accession>A0AAV4Q413</accession>
<evidence type="ECO:0000313" key="2">
    <source>
        <dbReference type="EMBL" id="GIY02876.1"/>
    </source>
</evidence>
<gene>
    <name evidence="2" type="ORF">CDAR_577981</name>
</gene>
<feature type="compositionally biased region" description="Basic and acidic residues" evidence="1">
    <location>
        <begin position="142"/>
        <end position="151"/>
    </location>
</feature>
<sequence length="164" mass="18868">MLARIPYSCLNFSRHSIFLMLSIFVTKLLKQNTFHNVSKVSAPLYLTDGSCSLKKLNKFFHKFVKSNCQLEVSSVQVVYKFTRKCVRGSHRFQLLPSSQFIELLAESVIHRPAQIDASEEFFHRENASLHAKVPEHYKKLGGEEKAVENGRRANKSSRQHVLTM</sequence>
<proteinExistence type="predicted"/>
<evidence type="ECO:0000313" key="3">
    <source>
        <dbReference type="Proteomes" id="UP001054837"/>
    </source>
</evidence>
<organism evidence="2 3">
    <name type="scientific">Caerostris darwini</name>
    <dbReference type="NCBI Taxonomy" id="1538125"/>
    <lineage>
        <taxon>Eukaryota</taxon>
        <taxon>Metazoa</taxon>
        <taxon>Ecdysozoa</taxon>
        <taxon>Arthropoda</taxon>
        <taxon>Chelicerata</taxon>
        <taxon>Arachnida</taxon>
        <taxon>Araneae</taxon>
        <taxon>Araneomorphae</taxon>
        <taxon>Entelegynae</taxon>
        <taxon>Araneoidea</taxon>
        <taxon>Araneidae</taxon>
        <taxon>Caerostris</taxon>
    </lineage>
</organism>
<dbReference type="AlphaFoldDB" id="A0AAV4Q413"/>
<feature type="region of interest" description="Disordered" evidence="1">
    <location>
        <begin position="142"/>
        <end position="164"/>
    </location>
</feature>